<sequence length="719" mass="81333">MDNPMDINLTFPKVKSFSGLLRKPIMGAIPDDESDVDHAAPNSSPVEVITGQQPTIKTVYEGPSKCDCCINWVEEPPTDIGPSIEHKPESKRHALLTRMRRSHDNDGEPFVLDSIVVQSAYLKALLGKVFMGYNGITTSLERLVFKAPFRPFFYEWDRLREAVMQEQDPVSREHGRLLRTTLKADLNDTLALSKDHARNGVITFKTLWTIFRPGIDVYASKEGFHAMYRLAGSTYRTICGARVYRLDFRHVDFDGKGFGYKKTELDIQSFEGTVAVASISPCPADLYPGIEHVRNHLQRRGQLFEELQMNRCCYRSYRGLADLPMDPNQTNRLRAVQKVHVDGRIIIDEDSYSTYNTFERNWLSPLNLASISAKWNVSDNTHDAHKARLTGIHRGPSTPRPPTDLLDESDMEYMLNQIPIPMPMPMPIGVQSVQPPEGLLYLCDPQVRGYSFKTKKWASFWVDLIEDVKWNEDAFESLVLPSNHKRLMLSFVDSQIRNKGLFDDVIEGKGQGIVILLEGSPGVGKTLTAEALADRLRKPLYAMSIAELGNTPNDLEARLMMILEMAVRWDAVVLLDESDVFLEKRSADNLHRNGVVAIFLRLLEYFRGVLFMTTNRVRAMDPAFQSRIHLKIQYPELREEARREIWGRMVGLSGMESGLKEGQVEALARLELNGREIKNLVKSAQLLASCEAVPLSMEHIQAVLEVTKRDVVNGSGDAV</sequence>
<dbReference type="InParanoid" id="K2R6X4"/>
<dbReference type="AlphaFoldDB" id="K2R6X4"/>
<dbReference type="EMBL" id="AHHD01000218">
    <property type="protein sequence ID" value="EKG18076.1"/>
    <property type="molecule type" value="Genomic_DNA"/>
</dbReference>
<dbReference type="PANTHER" id="PTHR46411">
    <property type="entry name" value="FAMILY ATPASE, PUTATIVE-RELATED"/>
    <property type="match status" value="1"/>
</dbReference>
<dbReference type="GO" id="GO:0005524">
    <property type="term" value="F:ATP binding"/>
    <property type="evidence" value="ECO:0007669"/>
    <property type="project" value="InterPro"/>
</dbReference>
<comment type="caution">
    <text evidence="2">The sequence shown here is derived from an EMBL/GenBank/DDBJ whole genome shotgun (WGS) entry which is preliminary data.</text>
</comment>
<evidence type="ECO:0000259" key="1">
    <source>
        <dbReference type="SMART" id="SM00382"/>
    </source>
</evidence>
<reference evidence="2 3" key="1">
    <citation type="journal article" date="2012" name="BMC Genomics">
        <title>Tools to kill: Genome of one of the most destructive plant pathogenic fungi Macrophomina phaseolina.</title>
        <authorList>
            <person name="Islam M.S."/>
            <person name="Haque M.S."/>
            <person name="Islam M.M."/>
            <person name="Emdad E.M."/>
            <person name="Halim A."/>
            <person name="Hossen Q.M.M."/>
            <person name="Hossain M.Z."/>
            <person name="Ahmed B."/>
            <person name="Rahim S."/>
            <person name="Rahman M.S."/>
            <person name="Alam M.M."/>
            <person name="Hou S."/>
            <person name="Wan X."/>
            <person name="Saito J.A."/>
            <person name="Alam M."/>
        </authorList>
    </citation>
    <scope>NUCLEOTIDE SEQUENCE [LARGE SCALE GENOMIC DNA]</scope>
    <source>
        <strain evidence="2 3">MS6</strain>
    </source>
</reference>
<dbReference type="CDD" id="cd19481">
    <property type="entry name" value="RecA-like_protease"/>
    <property type="match status" value="1"/>
</dbReference>
<protein>
    <submittedName>
        <fullName evidence="2">ATPase AAA+ type core</fullName>
    </submittedName>
</protein>
<dbReference type="Pfam" id="PF00004">
    <property type="entry name" value="AAA"/>
    <property type="match status" value="1"/>
</dbReference>
<dbReference type="eggNOG" id="ENOG502SHZ9">
    <property type="taxonomic scope" value="Eukaryota"/>
</dbReference>
<dbReference type="InterPro" id="IPR054289">
    <property type="entry name" value="DUF7025"/>
</dbReference>
<organism evidence="2 3">
    <name type="scientific">Macrophomina phaseolina (strain MS6)</name>
    <name type="common">Charcoal rot fungus</name>
    <dbReference type="NCBI Taxonomy" id="1126212"/>
    <lineage>
        <taxon>Eukaryota</taxon>
        <taxon>Fungi</taxon>
        <taxon>Dikarya</taxon>
        <taxon>Ascomycota</taxon>
        <taxon>Pezizomycotina</taxon>
        <taxon>Dothideomycetes</taxon>
        <taxon>Dothideomycetes incertae sedis</taxon>
        <taxon>Botryosphaeriales</taxon>
        <taxon>Botryosphaeriaceae</taxon>
        <taxon>Macrophomina</taxon>
    </lineage>
</organism>
<dbReference type="GO" id="GO:0016887">
    <property type="term" value="F:ATP hydrolysis activity"/>
    <property type="evidence" value="ECO:0007669"/>
    <property type="project" value="InterPro"/>
</dbReference>
<dbReference type="VEuPathDB" id="FungiDB:MPH_04766"/>
<feature type="domain" description="AAA+ ATPase" evidence="1">
    <location>
        <begin position="511"/>
        <end position="638"/>
    </location>
</feature>
<dbReference type="OrthoDB" id="10042665at2759"/>
<dbReference type="InterPro" id="IPR027417">
    <property type="entry name" value="P-loop_NTPase"/>
</dbReference>
<dbReference type="SUPFAM" id="SSF52540">
    <property type="entry name" value="P-loop containing nucleoside triphosphate hydrolases"/>
    <property type="match status" value="1"/>
</dbReference>
<dbReference type="Gene3D" id="3.40.50.300">
    <property type="entry name" value="P-loop containing nucleotide triphosphate hydrolases"/>
    <property type="match status" value="1"/>
</dbReference>
<accession>K2R6X4</accession>
<dbReference type="PANTHER" id="PTHR46411:SF3">
    <property type="entry name" value="AAA+ ATPASE DOMAIN-CONTAINING PROTEIN"/>
    <property type="match status" value="1"/>
</dbReference>
<evidence type="ECO:0000313" key="3">
    <source>
        <dbReference type="Proteomes" id="UP000007129"/>
    </source>
</evidence>
<name>K2R6X4_MACPH</name>
<dbReference type="InterPro" id="IPR003593">
    <property type="entry name" value="AAA+_ATPase"/>
</dbReference>
<dbReference type="SMART" id="SM00382">
    <property type="entry name" value="AAA"/>
    <property type="match status" value="1"/>
</dbReference>
<evidence type="ECO:0000313" key="2">
    <source>
        <dbReference type="EMBL" id="EKG18076.1"/>
    </source>
</evidence>
<dbReference type="Proteomes" id="UP000007129">
    <property type="component" value="Unassembled WGS sequence"/>
</dbReference>
<gene>
    <name evidence="2" type="ORF">MPH_04766</name>
</gene>
<dbReference type="STRING" id="1126212.K2R6X4"/>
<dbReference type="InterPro" id="IPR003959">
    <property type="entry name" value="ATPase_AAA_core"/>
</dbReference>
<dbReference type="Pfam" id="PF22942">
    <property type="entry name" value="DUF7025"/>
    <property type="match status" value="1"/>
</dbReference>
<dbReference type="HOGENOM" id="CLU_004471_6_3_1"/>
<proteinExistence type="predicted"/>